<reference evidence="2" key="1">
    <citation type="submission" date="2015-05" db="EMBL/GenBank/DDBJ databases">
        <title>Permanent draft genome of Rhodopirellula islandicus K833.</title>
        <authorList>
            <person name="Kizina J."/>
            <person name="Richter M."/>
            <person name="Glockner F.O."/>
            <person name="Harder J."/>
        </authorList>
    </citation>
    <scope>NUCLEOTIDE SEQUENCE [LARGE SCALE GENOMIC DNA]</scope>
    <source>
        <strain evidence="2">K833</strain>
    </source>
</reference>
<evidence type="ECO:0000313" key="2">
    <source>
        <dbReference type="EMBL" id="KLU07267.1"/>
    </source>
</evidence>
<sequence>MELRRNDLPSDITSSHAHDVARQRKRLASKTECEPFVISKSTEG</sequence>
<comment type="caution">
    <text evidence="2">The sequence shown here is derived from an EMBL/GenBank/DDBJ whole genome shotgun (WGS) entry which is preliminary data.</text>
</comment>
<gene>
    <name evidence="2" type="ORF">RISK_001068</name>
</gene>
<dbReference type="Proteomes" id="UP000036367">
    <property type="component" value="Unassembled WGS sequence"/>
</dbReference>
<feature type="region of interest" description="Disordered" evidence="1">
    <location>
        <begin position="1"/>
        <end position="31"/>
    </location>
</feature>
<evidence type="ECO:0000256" key="1">
    <source>
        <dbReference type="SAM" id="MobiDB-lite"/>
    </source>
</evidence>
<proteinExistence type="predicted"/>
<dbReference type="AlphaFoldDB" id="A0A0J1BL89"/>
<name>A0A0J1BL89_RHOIS</name>
<evidence type="ECO:0000313" key="3">
    <source>
        <dbReference type="Proteomes" id="UP000036367"/>
    </source>
</evidence>
<accession>A0A0J1BL89</accession>
<dbReference type="EMBL" id="LECT01000007">
    <property type="protein sequence ID" value="KLU07267.1"/>
    <property type="molecule type" value="Genomic_DNA"/>
</dbReference>
<protein>
    <submittedName>
        <fullName evidence="2">Uncharacterized protein</fullName>
    </submittedName>
</protein>
<keyword evidence="3" id="KW-1185">Reference proteome</keyword>
<dbReference type="PATRIC" id="fig|595434.4.peg.1027"/>
<organism evidence="2 3">
    <name type="scientific">Rhodopirellula islandica</name>
    <dbReference type="NCBI Taxonomy" id="595434"/>
    <lineage>
        <taxon>Bacteria</taxon>
        <taxon>Pseudomonadati</taxon>
        <taxon>Planctomycetota</taxon>
        <taxon>Planctomycetia</taxon>
        <taxon>Pirellulales</taxon>
        <taxon>Pirellulaceae</taxon>
        <taxon>Rhodopirellula</taxon>
    </lineage>
</organism>